<dbReference type="AlphaFoldDB" id="A8R776"/>
<name>A8R776_SALDU</name>
<proteinExistence type="predicted"/>
<evidence type="ECO:0000313" key="1">
    <source>
        <dbReference type="EMBL" id="BAF93163.1"/>
    </source>
</evidence>
<reference evidence="1" key="1">
    <citation type="submission" date="2007-11" db="EMBL/GenBank/DDBJ databases">
        <title>Salmonella enterica subsp. enterica serovar Choleraesuis str. L-2454 plasmid pMAK1 complete sequence, Salmonella enterica subsp. enterica serovar Dublin str. L-789 plasmid pMAK2 complete sequence, Salmonella enterica subsp. enterica serovar Dublin str. L-2156 plasmid pMAK3 complete sequence.</title>
        <authorList>
            <person name="Akiba M."/>
        </authorList>
    </citation>
    <scope>NUCLEOTIDE SEQUENCE</scope>
    <source>
        <strain evidence="1">L-2156</strain>
        <plasmid evidence="1">pMAK3</plasmid>
    </source>
</reference>
<keyword evidence="1" id="KW-0614">Plasmid</keyword>
<geneLocation type="plasmid" evidence="1">
    <name>pMAK3</name>
</geneLocation>
<organism evidence="1">
    <name type="scientific">Salmonella dublin</name>
    <dbReference type="NCBI Taxonomy" id="98360"/>
    <lineage>
        <taxon>Bacteria</taxon>
        <taxon>Pseudomonadati</taxon>
        <taxon>Pseudomonadota</taxon>
        <taxon>Gammaproteobacteria</taxon>
        <taxon>Enterobacterales</taxon>
        <taxon>Enterobacteriaceae</taxon>
        <taxon>Salmonella</taxon>
    </lineage>
</organism>
<gene>
    <name evidence="1" type="primary">MAK3.32c</name>
</gene>
<protein>
    <submittedName>
        <fullName evidence="1">Uncharacterized protein</fullName>
    </submittedName>
</protein>
<sequence>MSLRFAPGRALFRLTWPPLRSG</sequence>
<dbReference type="EMBL" id="AB366442">
    <property type="protein sequence ID" value="BAF93163.1"/>
    <property type="molecule type" value="Genomic_DNA"/>
</dbReference>
<accession>A8R776</accession>